<sequence length="645" mass="69209">MATKRIETQLTIRAVDQYSKKLKTMRTVTGRFADGVRTEMSRLQNIRGPLKMIEDFKTAQQKAGETAAALAKARERMRRAQNSMASGGPVTAQMRREFEEARRNVERMQGLHDRHRRKLGTLRTSLKEAGVNTTNLTGEQNRLSAALDGTTTAIGRQIGRMERLETMQGRIARARERMDRSLATAGNLSFVGRASMQTGRRILTGLSSPVQQAVEFETAMSDVRKVVDFDTPETFAKMSDDILKLSTRIPMAADGLAQIVASGGQSGLARDELLRFAEMAAKIGVAFDISAERSGDSMANIKTALGLTLDETGLLFDAMNHLSNNMASTAPKVLDFTTRVAVDGAVKGFSPTETMAFGSAMIAAGAGADVASTSFRNMGKALARGEGATKRQSAAYEKLGLDAGAVARAMQEDAVGTTMDVMQRINALPKHLQASVTSDLFGDEARALAPLINNLDLLRGALGLVSEERKFQGSAEREYAARAETTANNIQLMKNQLSRLGVSIGEVVLPPLNDLLKKSQGIIDRMVTWTKEHPKLTKWLFIGAAAVGAMAVAGGALLTAAAGLIGTLAVLRFGLVGLGARAAFAAGDLLGIGGAFKGLMRLPRFALSTLLTPVRWTARLVSRIPWAVLTGGKFALSGLLTPVRW</sequence>
<dbReference type="EMBL" id="SMFP01000022">
    <property type="protein sequence ID" value="TDE34113.1"/>
    <property type="molecule type" value="Genomic_DNA"/>
</dbReference>
<evidence type="ECO:0000256" key="3">
    <source>
        <dbReference type="SAM" id="Phobius"/>
    </source>
</evidence>
<name>A0A4R5EIG7_9RHOB</name>
<dbReference type="PANTHER" id="PTHR37813:SF1">
    <property type="entry name" value="FELS-2 PROPHAGE PROTEIN"/>
    <property type="match status" value="1"/>
</dbReference>
<evidence type="ECO:0000313" key="5">
    <source>
        <dbReference type="EMBL" id="TDE34113.1"/>
    </source>
</evidence>
<proteinExistence type="predicted"/>
<reference evidence="5 6" key="1">
    <citation type="submission" date="2019-03" db="EMBL/GenBank/DDBJ databases">
        <authorList>
            <person name="Zhang S."/>
        </authorList>
    </citation>
    <scope>NUCLEOTIDE SEQUENCE [LARGE SCALE GENOMIC DNA]</scope>
    <source>
        <strain evidence="5 6">S4J41</strain>
    </source>
</reference>
<comment type="caution">
    <text evidence="5">The sequence shown here is derived from an EMBL/GenBank/DDBJ whole genome shotgun (WGS) entry which is preliminary data.</text>
</comment>
<keyword evidence="2" id="KW-0175">Coiled coil</keyword>
<evidence type="ECO:0000256" key="2">
    <source>
        <dbReference type="SAM" id="Coils"/>
    </source>
</evidence>
<feature type="transmembrane region" description="Helical" evidence="3">
    <location>
        <begin position="539"/>
        <end position="565"/>
    </location>
</feature>
<keyword evidence="3" id="KW-0812">Transmembrane</keyword>
<keyword evidence="3" id="KW-1133">Transmembrane helix</keyword>
<keyword evidence="6" id="KW-1185">Reference proteome</keyword>
<dbReference type="PANTHER" id="PTHR37813">
    <property type="entry name" value="FELS-2 PROPHAGE PROTEIN"/>
    <property type="match status" value="1"/>
</dbReference>
<feature type="coiled-coil region" evidence="2">
    <location>
        <begin position="91"/>
        <end position="118"/>
    </location>
</feature>
<accession>A0A4R5EIG7</accession>
<protein>
    <submittedName>
        <fullName evidence="5">Phage tail tape measure protein</fullName>
    </submittedName>
</protein>
<dbReference type="NCBIfam" id="TIGR01760">
    <property type="entry name" value="tape_meas_TP901"/>
    <property type="match status" value="1"/>
</dbReference>
<evidence type="ECO:0000259" key="4">
    <source>
        <dbReference type="Pfam" id="PF10145"/>
    </source>
</evidence>
<dbReference type="Proteomes" id="UP000294662">
    <property type="component" value="Unassembled WGS sequence"/>
</dbReference>
<dbReference type="AlphaFoldDB" id="A0A4R5EIG7"/>
<feature type="transmembrane region" description="Helical" evidence="3">
    <location>
        <begin position="571"/>
        <end position="596"/>
    </location>
</feature>
<feature type="domain" description="Phage tail tape measure protein" evidence="4">
    <location>
        <begin position="240"/>
        <end position="442"/>
    </location>
</feature>
<dbReference type="Pfam" id="PF10145">
    <property type="entry name" value="PhageMin_Tail"/>
    <property type="match status" value="1"/>
</dbReference>
<dbReference type="OrthoDB" id="5461326at2"/>
<dbReference type="RefSeq" id="WP_132831393.1">
    <property type="nucleotide sequence ID" value="NZ_SMFP01000022.1"/>
</dbReference>
<keyword evidence="3" id="KW-0472">Membrane</keyword>
<gene>
    <name evidence="5" type="ORF">E1B25_20195</name>
</gene>
<dbReference type="InterPro" id="IPR010090">
    <property type="entry name" value="Phage_tape_meas"/>
</dbReference>
<keyword evidence="1" id="KW-1188">Viral release from host cell</keyword>
<organism evidence="5 6">
    <name type="scientific">Antarcticimicrobium sediminis</name>
    <dbReference type="NCBI Taxonomy" id="2546227"/>
    <lineage>
        <taxon>Bacteria</taxon>
        <taxon>Pseudomonadati</taxon>
        <taxon>Pseudomonadota</taxon>
        <taxon>Alphaproteobacteria</taxon>
        <taxon>Rhodobacterales</taxon>
        <taxon>Paracoccaceae</taxon>
        <taxon>Antarcticimicrobium</taxon>
    </lineage>
</organism>
<feature type="non-terminal residue" evidence="5">
    <location>
        <position position="645"/>
    </location>
</feature>
<evidence type="ECO:0000313" key="6">
    <source>
        <dbReference type="Proteomes" id="UP000294662"/>
    </source>
</evidence>
<evidence type="ECO:0000256" key="1">
    <source>
        <dbReference type="ARBA" id="ARBA00022612"/>
    </source>
</evidence>